<feature type="signal peptide" evidence="2">
    <location>
        <begin position="1"/>
        <end position="21"/>
    </location>
</feature>
<name>A0AB38TZY1_BURGA</name>
<reference evidence="3" key="1">
    <citation type="submission" date="2022-09" db="EMBL/GenBank/DDBJ databases">
        <title>Genomic of Burkholderia gladioli.</title>
        <authorList>
            <person name="Wu H."/>
        </authorList>
    </citation>
    <scope>NUCLEOTIDE SEQUENCE</scope>
    <source>
        <strain evidence="3">ZN-S4</strain>
    </source>
</reference>
<protein>
    <recommendedName>
        <fullName evidence="5">Lipoprotein</fullName>
    </recommendedName>
</protein>
<evidence type="ECO:0000313" key="4">
    <source>
        <dbReference type="Proteomes" id="UP001059745"/>
    </source>
</evidence>
<accession>A0AB38TZY1</accession>
<keyword evidence="2" id="KW-0732">Signal</keyword>
<feature type="region of interest" description="Disordered" evidence="1">
    <location>
        <begin position="241"/>
        <end position="264"/>
    </location>
</feature>
<feature type="chain" id="PRO_5044347493" description="Lipoprotein" evidence="2">
    <location>
        <begin position="22"/>
        <end position="264"/>
    </location>
</feature>
<gene>
    <name evidence="3" type="ORF">NYZ96_33320</name>
</gene>
<dbReference type="Proteomes" id="UP001059745">
    <property type="component" value="Chromosome 2"/>
</dbReference>
<dbReference type="RefSeq" id="WP_124083712.1">
    <property type="nucleotide sequence ID" value="NZ_CADEPX010000010.1"/>
</dbReference>
<evidence type="ECO:0000256" key="1">
    <source>
        <dbReference type="SAM" id="MobiDB-lite"/>
    </source>
</evidence>
<evidence type="ECO:0008006" key="5">
    <source>
        <dbReference type="Google" id="ProtNLM"/>
    </source>
</evidence>
<evidence type="ECO:0000256" key="2">
    <source>
        <dbReference type="SAM" id="SignalP"/>
    </source>
</evidence>
<feature type="compositionally biased region" description="Basic and acidic residues" evidence="1">
    <location>
        <begin position="241"/>
        <end position="255"/>
    </location>
</feature>
<dbReference type="AlphaFoldDB" id="A0AB38TZY1"/>
<proteinExistence type="predicted"/>
<sequence length="264" mass="28171">MKTLPLAAACACALLFSACQSGPVARPSEQTISSADMYQALIRVKQEVGLFLYDSVQVKKQWPELRNRLDIATPTCGDGYVGFRIDSVTIEMSADSNLSLSGGAGLSIPATVKPNLSGTLSTTHSGSNKVTYAYFPPTSQDYEKQLNALGEAGANDPAIRDDAVLTPLLDNLRDSIIRATAVRPCFHATDDAYKGDSISVDVGISTESKAGGGISFYLVDLSASRDKKLNRATTLTIHFTPVDDRKPAPAEERKRPAAKAKSRG</sequence>
<dbReference type="EMBL" id="CP104215">
    <property type="protein sequence ID" value="UWX73281.1"/>
    <property type="molecule type" value="Genomic_DNA"/>
</dbReference>
<organism evidence="3 4">
    <name type="scientific">Burkholderia gladioli</name>
    <name type="common">Pseudomonas marginata</name>
    <name type="synonym">Phytomonas marginata</name>
    <dbReference type="NCBI Taxonomy" id="28095"/>
    <lineage>
        <taxon>Bacteria</taxon>
        <taxon>Pseudomonadati</taxon>
        <taxon>Pseudomonadota</taxon>
        <taxon>Betaproteobacteria</taxon>
        <taxon>Burkholderiales</taxon>
        <taxon>Burkholderiaceae</taxon>
        <taxon>Burkholderia</taxon>
    </lineage>
</organism>
<evidence type="ECO:0000313" key="3">
    <source>
        <dbReference type="EMBL" id="UWX73281.1"/>
    </source>
</evidence>
<dbReference type="PROSITE" id="PS51257">
    <property type="entry name" value="PROKAR_LIPOPROTEIN"/>
    <property type="match status" value="1"/>
</dbReference>